<dbReference type="Pfam" id="PF04979">
    <property type="entry name" value="IPP-2"/>
    <property type="match status" value="1"/>
</dbReference>
<evidence type="ECO:0000313" key="3">
    <source>
        <dbReference type="Proteomes" id="UP000001449"/>
    </source>
</evidence>
<dbReference type="AlphaFoldDB" id="B8CAZ3"/>
<reference evidence="2 3" key="1">
    <citation type="journal article" date="2004" name="Science">
        <title>The genome of the diatom Thalassiosira pseudonana: ecology, evolution, and metabolism.</title>
        <authorList>
            <person name="Armbrust E.V."/>
            <person name="Berges J.A."/>
            <person name="Bowler C."/>
            <person name="Green B.R."/>
            <person name="Martinez D."/>
            <person name="Putnam N.H."/>
            <person name="Zhou S."/>
            <person name="Allen A.E."/>
            <person name="Apt K.E."/>
            <person name="Bechner M."/>
            <person name="Brzezinski M.A."/>
            <person name="Chaal B.K."/>
            <person name="Chiovitti A."/>
            <person name="Davis A.K."/>
            <person name="Demarest M.S."/>
            <person name="Detter J.C."/>
            <person name="Glavina T."/>
            <person name="Goodstein D."/>
            <person name="Hadi M.Z."/>
            <person name="Hellsten U."/>
            <person name="Hildebrand M."/>
            <person name="Jenkins B.D."/>
            <person name="Jurka J."/>
            <person name="Kapitonov V.V."/>
            <person name="Kroger N."/>
            <person name="Lau W.W."/>
            <person name="Lane T.W."/>
            <person name="Larimer F.W."/>
            <person name="Lippmeier J.C."/>
            <person name="Lucas S."/>
            <person name="Medina M."/>
            <person name="Montsant A."/>
            <person name="Obornik M."/>
            <person name="Parker M.S."/>
            <person name="Palenik B."/>
            <person name="Pazour G.J."/>
            <person name="Richardson P.M."/>
            <person name="Rynearson T.A."/>
            <person name="Saito M.A."/>
            <person name="Schwartz D.C."/>
            <person name="Thamatrakoln K."/>
            <person name="Valentin K."/>
            <person name="Vardi A."/>
            <person name="Wilkerson F.P."/>
            <person name="Rokhsar D.S."/>
        </authorList>
    </citation>
    <scope>NUCLEOTIDE SEQUENCE [LARGE SCALE GENOMIC DNA]</scope>
    <source>
        <strain evidence="2 3">CCMP1335</strain>
    </source>
</reference>
<dbReference type="Gene3D" id="6.10.250.1050">
    <property type="match status" value="1"/>
</dbReference>
<dbReference type="PANTHER" id="PTHR12398">
    <property type="entry name" value="PROTEIN PHOSPHATASE INHIBITOR"/>
    <property type="match status" value="1"/>
</dbReference>
<feature type="compositionally biased region" description="Basic and acidic residues" evidence="1">
    <location>
        <begin position="162"/>
        <end position="192"/>
    </location>
</feature>
<sequence length="202" mass="22899">MDSAAIEISTPLPTEVRVKPVLKHPEAASSTKSNAAMLDNEGSGGAKTTGEEKKHLTWDEHAIEEHDLLRGTRMKIDEPNTPYTHYDHHSEDEASTSSGQHPRSPDENSKHLPPAIAWNALESKLQAVADKRDACPLSPAPSRDSNMSDSEGEEAVKRRKKKEMEHKKEFETHRKKHYNEAEAMKRWKMEHQNDDDEDDMEE</sequence>
<dbReference type="KEGG" id="tps:THAPSDRAFT_24588"/>
<dbReference type="STRING" id="35128.B8CAZ3"/>
<dbReference type="GO" id="GO:0035556">
    <property type="term" value="P:intracellular signal transduction"/>
    <property type="evidence" value="ECO:0000318"/>
    <property type="project" value="GO_Central"/>
</dbReference>
<dbReference type="GeneID" id="7450557"/>
<dbReference type="InterPro" id="IPR007062">
    <property type="entry name" value="PPI-2"/>
</dbReference>
<evidence type="ECO:0000313" key="2">
    <source>
        <dbReference type="EMBL" id="EED89040.1"/>
    </source>
</evidence>
<dbReference type="EMBL" id="CM000648">
    <property type="protein sequence ID" value="EED89040.1"/>
    <property type="molecule type" value="Genomic_DNA"/>
</dbReference>
<dbReference type="HOGENOM" id="CLU_117429_0_0_1"/>
<feature type="region of interest" description="Disordered" evidence="1">
    <location>
        <begin position="1"/>
        <end position="202"/>
    </location>
</feature>
<dbReference type="PANTHER" id="PTHR12398:SF20">
    <property type="entry name" value="PROTEIN PHOSPHATASE 1 REGULATORY INHIBITOR SUBUNIT 2"/>
    <property type="match status" value="1"/>
</dbReference>
<accession>B8CAZ3</accession>
<feature type="compositionally biased region" description="Acidic residues" evidence="1">
    <location>
        <begin position="193"/>
        <end position="202"/>
    </location>
</feature>
<dbReference type="GO" id="GO:0004864">
    <property type="term" value="F:protein phosphatase inhibitor activity"/>
    <property type="evidence" value="ECO:0000318"/>
    <property type="project" value="GO_Central"/>
</dbReference>
<keyword evidence="3" id="KW-1185">Reference proteome</keyword>
<evidence type="ECO:0008006" key="4">
    <source>
        <dbReference type="Google" id="ProtNLM"/>
    </source>
</evidence>
<protein>
    <recommendedName>
        <fullName evidence="4">Protein phosphatase inhibitor 2</fullName>
    </recommendedName>
</protein>
<dbReference type="eggNOG" id="ENOG502REHQ">
    <property type="taxonomic scope" value="Eukaryota"/>
</dbReference>
<proteinExistence type="predicted"/>
<dbReference type="GO" id="GO:0009966">
    <property type="term" value="P:regulation of signal transduction"/>
    <property type="evidence" value="ECO:0007669"/>
    <property type="project" value="InterPro"/>
</dbReference>
<evidence type="ECO:0000256" key="1">
    <source>
        <dbReference type="SAM" id="MobiDB-lite"/>
    </source>
</evidence>
<dbReference type="RefSeq" id="XP_002293304.1">
    <property type="nucleotide sequence ID" value="XM_002293268.1"/>
</dbReference>
<dbReference type="PaxDb" id="35128-Thaps24588"/>
<gene>
    <name evidence="2" type="ORF">THAPSDRAFT_24588</name>
</gene>
<dbReference type="Proteomes" id="UP000001449">
    <property type="component" value="Chromosome 13"/>
</dbReference>
<dbReference type="InParanoid" id="B8CAZ3"/>
<organism evidence="2 3">
    <name type="scientific">Thalassiosira pseudonana</name>
    <name type="common">Marine diatom</name>
    <name type="synonym">Cyclotella nana</name>
    <dbReference type="NCBI Taxonomy" id="35128"/>
    <lineage>
        <taxon>Eukaryota</taxon>
        <taxon>Sar</taxon>
        <taxon>Stramenopiles</taxon>
        <taxon>Ochrophyta</taxon>
        <taxon>Bacillariophyta</taxon>
        <taxon>Coscinodiscophyceae</taxon>
        <taxon>Thalassiosirophycidae</taxon>
        <taxon>Thalassiosirales</taxon>
        <taxon>Thalassiosiraceae</taxon>
        <taxon>Thalassiosira</taxon>
    </lineage>
</organism>
<reference evidence="2 3" key="2">
    <citation type="journal article" date="2008" name="Nature">
        <title>The Phaeodactylum genome reveals the evolutionary history of diatom genomes.</title>
        <authorList>
            <person name="Bowler C."/>
            <person name="Allen A.E."/>
            <person name="Badger J.H."/>
            <person name="Grimwood J."/>
            <person name="Jabbari K."/>
            <person name="Kuo A."/>
            <person name="Maheswari U."/>
            <person name="Martens C."/>
            <person name="Maumus F."/>
            <person name="Otillar R.P."/>
            <person name="Rayko E."/>
            <person name="Salamov A."/>
            <person name="Vandepoele K."/>
            <person name="Beszteri B."/>
            <person name="Gruber A."/>
            <person name="Heijde M."/>
            <person name="Katinka M."/>
            <person name="Mock T."/>
            <person name="Valentin K."/>
            <person name="Verret F."/>
            <person name="Berges J.A."/>
            <person name="Brownlee C."/>
            <person name="Cadoret J.P."/>
            <person name="Chiovitti A."/>
            <person name="Choi C.J."/>
            <person name="Coesel S."/>
            <person name="De Martino A."/>
            <person name="Detter J.C."/>
            <person name="Durkin C."/>
            <person name="Falciatore A."/>
            <person name="Fournet J."/>
            <person name="Haruta M."/>
            <person name="Huysman M.J."/>
            <person name="Jenkins B.D."/>
            <person name="Jiroutova K."/>
            <person name="Jorgensen R.E."/>
            <person name="Joubert Y."/>
            <person name="Kaplan A."/>
            <person name="Kroger N."/>
            <person name="Kroth P.G."/>
            <person name="La Roche J."/>
            <person name="Lindquist E."/>
            <person name="Lommer M."/>
            <person name="Martin-Jezequel V."/>
            <person name="Lopez P.J."/>
            <person name="Lucas S."/>
            <person name="Mangogna M."/>
            <person name="McGinnis K."/>
            <person name="Medlin L.K."/>
            <person name="Montsant A."/>
            <person name="Oudot-Le Secq M.P."/>
            <person name="Napoli C."/>
            <person name="Obornik M."/>
            <person name="Parker M.S."/>
            <person name="Petit J.L."/>
            <person name="Porcel B.M."/>
            <person name="Poulsen N."/>
            <person name="Robison M."/>
            <person name="Rychlewski L."/>
            <person name="Rynearson T.A."/>
            <person name="Schmutz J."/>
            <person name="Shapiro H."/>
            <person name="Siaut M."/>
            <person name="Stanley M."/>
            <person name="Sussman M.R."/>
            <person name="Taylor A.R."/>
            <person name="Vardi A."/>
            <person name="von Dassow P."/>
            <person name="Vyverman W."/>
            <person name="Willis A."/>
            <person name="Wyrwicz L.S."/>
            <person name="Rokhsar D.S."/>
            <person name="Weissenbach J."/>
            <person name="Armbrust E.V."/>
            <person name="Green B.R."/>
            <person name="Van de Peer Y."/>
            <person name="Grigoriev I.V."/>
        </authorList>
    </citation>
    <scope>NUCLEOTIDE SEQUENCE [LARGE SCALE GENOMIC DNA]</scope>
    <source>
        <strain evidence="2 3">CCMP1335</strain>
    </source>
</reference>
<name>B8CAZ3_THAPS</name>
<dbReference type="OMA" id="KKPAGCD"/>
<feature type="compositionally biased region" description="Basic and acidic residues" evidence="1">
    <location>
        <begin position="49"/>
        <end position="78"/>
    </location>
</feature>